<reference evidence="2" key="2">
    <citation type="submission" date="2008-12" db="EMBL/GenBank/DDBJ databases">
        <title>Improved gene annotation of the rice (Oryza sativa) genomes.</title>
        <authorList>
            <person name="Wang J."/>
            <person name="Li R."/>
            <person name="Fan W."/>
            <person name="Huang Q."/>
            <person name="Zhang J."/>
            <person name="Zhou Y."/>
            <person name="Hu Y."/>
            <person name="Zi S."/>
            <person name="Li J."/>
            <person name="Ni P."/>
            <person name="Zheng H."/>
            <person name="Zhang Y."/>
            <person name="Zhao M."/>
            <person name="Hao Q."/>
            <person name="McDermott J."/>
            <person name="Samudrala R."/>
            <person name="Kristiansen K."/>
            <person name="Wong G.K.-S."/>
        </authorList>
    </citation>
    <scope>NUCLEOTIDE SEQUENCE</scope>
</reference>
<sequence>MRGGWNQRRLPSSQIRCRRLRRMEAAWRVDTAAAPPGGQWRRPSPPDLAPSDPNPILPNARPPPHPHGAQDSPRHLPPSPTRHRRRPPSTRRRRSHPSSPALCCPSSCLHRSTSIPHAVGKGESVGARTAAQRSAPLSSGATVARGSIGLCPLELLGSSGKDGGMRIHRPPSSGALAAHGSSGLRPQEWHGGSGRAGSMLIFLPPSSRAAAAGLDERERGRLA</sequence>
<reference evidence="2" key="1">
    <citation type="journal article" date="2005" name="PLoS Biol.">
        <title>The genomes of Oryza sativa: a history of duplications.</title>
        <authorList>
            <person name="Yu J."/>
            <person name="Wang J."/>
            <person name="Lin W."/>
            <person name="Li S."/>
            <person name="Li H."/>
            <person name="Zhou J."/>
            <person name="Ni P."/>
            <person name="Dong W."/>
            <person name="Hu S."/>
            <person name="Zeng C."/>
            <person name="Zhang J."/>
            <person name="Zhang Y."/>
            <person name="Li R."/>
            <person name="Xu Z."/>
            <person name="Li S."/>
            <person name="Li X."/>
            <person name="Zheng H."/>
            <person name="Cong L."/>
            <person name="Lin L."/>
            <person name="Yin J."/>
            <person name="Geng J."/>
            <person name="Li G."/>
            <person name="Shi J."/>
            <person name="Liu J."/>
            <person name="Lv H."/>
            <person name="Li J."/>
            <person name="Wang J."/>
            <person name="Deng Y."/>
            <person name="Ran L."/>
            <person name="Shi X."/>
            <person name="Wang X."/>
            <person name="Wu Q."/>
            <person name="Li C."/>
            <person name="Ren X."/>
            <person name="Wang J."/>
            <person name="Wang X."/>
            <person name="Li D."/>
            <person name="Liu D."/>
            <person name="Zhang X."/>
            <person name="Ji Z."/>
            <person name="Zhao W."/>
            <person name="Sun Y."/>
            <person name="Zhang Z."/>
            <person name="Bao J."/>
            <person name="Han Y."/>
            <person name="Dong L."/>
            <person name="Ji J."/>
            <person name="Chen P."/>
            <person name="Wu S."/>
            <person name="Liu J."/>
            <person name="Xiao Y."/>
            <person name="Bu D."/>
            <person name="Tan J."/>
            <person name="Yang L."/>
            <person name="Ye C."/>
            <person name="Zhang J."/>
            <person name="Xu J."/>
            <person name="Zhou Y."/>
            <person name="Yu Y."/>
            <person name="Zhang B."/>
            <person name="Zhuang S."/>
            <person name="Wei H."/>
            <person name="Liu B."/>
            <person name="Lei M."/>
            <person name="Yu H."/>
            <person name="Li Y."/>
            <person name="Xu H."/>
            <person name="Wei S."/>
            <person name="He X."/>
            <person name="Fang L."/>
            <person name="Zhang Z."/>
            <person name="Zhang Y."/>
            <person name="Huang X."/>
            <person name="Su Z."/>
            <person name="Tong W."/>
            <person name="Li J."/>
            <person name="Tong Z."/>
            <person name="Li S."/>
            <person name="Ye J."/>
            <person name="Wang L."/>
            <person name="Fang L."/>
            <person name="Lei T."/>
            <person name="Chen C."/>
            <person name="Chen H."/>
            <person name="Xu Z."/>
            <person name="Li H."/>
            <person name="Huang H."/>
            <person name="Zhang F."/>
            <person name="Xu H."/>
            <person name="Li N."/>
            <person name="Zhao C."/>
            <person name="Li S."/>
            <person name="Dong L."/>
            <person name="Huang Y."/>
            <person name="Li L."/>
            <person name="Xi Y."/>
            <person name="Qi Q."/>
            <person name="Li W."/>
            <person name="Zhang B."/>
            <person name="Hu W."/>
            <person name="Zhang Y."/>
            <person name="Tian X."/>
            <person name="Jiao Y."/>
            <person name="Liang X."/>
            <person name="Jin J."/>
            <person name="Gao L."/>
            <person name="Zheng W."/>
            <person name="Hao B."/>
            <person name="Liu S."/>
            <person name="Wang W."/>
            <person name="Yuan L."/>
            <person name="Cao M."/>
            <person name="McDermott J."/>
            <person name="Samudrala R."/>
            <person name="Wang J."/>
            <person name="Wong G.K."/>
            <person name="Yang H."/>
        </authorList>
    </citation>
    <scope>NUCLEOTIDE SEQUENCE [LARGE SCALE GENOMIC DNA]</scope>
</reference>
<dbReference type="EMBL" id="CM000141">
    <property type="protein sequence ID" value="EEE60609.1"/>
    <property type="molecule type" value="Genomic_DNA"/>
</dbReference>
<protein>
    <submittedName>
        <fullName evidence="2">Uncharacterized protein</fullName>
    </submittedName>
</protein>
<feature type="region of interest" description="Disordered" evidence="1">
    <location>
        <begin position="174"/>
        <end position="196"/>
    </location>
</feature>
<accession>A0A8J8XWG9</accession>
<feature type="compositionally biased region" description="Pro residues" evidence="1">
    <location>
        <begin position="43"/>
        <end position="66"/>
    </location>
</feature>
<evidence type="ECO:0000256" key="1">
    <source>
        <dbReference type="SAM" id="MobiDB-lite"/>
    </source>
</evidence>
<dbReference type="Proteomes" id="UP000007752">
    <property type="component" value="Chromosome 4"/>
</dbReference>
<evidence type="ECO:0000313" key="2">
    <source>
        <dbReference type="EMBL" id="EEE60609.1"/>
    </source>
</evidence>
<proteinExistence type="predicted"/>
<organism evidence="2">
    <name type="scientific">Oryza sativa subsp. japonica</name>
    <name type="common">Rice</name>
    <dbReference type="NCBI Taxonomy" id="39947"/>
    <lineage>
        <taxon>Eukaryota</taxon>
        <taxon>Viridiplantae</taxon>
        <taxon>Streptophyta</taxon>
        <taxon>Embryophyta</taxon>
        <taxon>Tracheophyta</taxon>
        <taxon>Spermatophyta</taxon>
        <taxon>Magnoliopsida</taxon>
        <taxon>Liliopsida</taxon>
        <taxon>Poales</taxon>
        <taxon>Poaceae</taxon>
        <taxon>BOP clade</taxon>
        <taxon>Oryzoideae</taxon>
        <taxon>Oryzeae</taxon>
        <taxon>Oryzinae</taxon>
        <taxon>Oryza</taxon>
        <taxon>Oryza sativa</taxon>
    </lineage>
</organism>
<feature type="compositionally biased region" description="Low complexity" evidence="1">
    <location>
        <begin position="174"/>
        <end position="184"/>
    </location>
</feature>
<feature type="region of interest" description="Disordered" evidence="1">
    <location>
        <begin position="28"/>
        <end position="107"/>
    </location>
</feature>
<name>A0A8J8XWG9_ORYSJ</name>
<gene>
    <name evidence="2" type="ORF">OsJ_14017</name>
</gene>
<feature type="compositionally biased region" description="Low complexity" evidence="1">
    <location>
        <begin position="97"/>
        <end position="107"/>
    </location>
</feature>
<dbReference type="AlphaFoldDB" id="A0A8J8XWG9"/>
<feature type="compositionally biased region" description="Basic residues" evidence="1">
    <location>
        <begin position="81"/>
        <end position="96"/>
    </location>
</feature>